<dbReference type="Proteomes" id="UP001178461">
    <property type="component" value="Chromosome 13"/>
</dbReference>
<organism evidence="1 2">
    <name type="scientific">Podarcis lilfordi</name>
    <name type="common">Lilford's wall lizard</name>
    <dbReference type="NCBI Taxonomy" id="74358"/>
    <lineage>
        <taxon>Eukaryota</taxon>
        <taxon>Metazoa</taxon>
        <taxon>Chordata</taxon>
        <taxon>Craniata</taxon>
        <taxon>Vertebrata</taxon>
        <taxon>Euteleostomi</taxon>
        <taxon>Lepidosauria</taxon>
        <taxon>Squamata</taxon>
        <taxon>Bifurcata</taxon>
        <taxon>Unidentata</taxon>
        <taxon>Episquamata</taxon>
        <taxon>Laterata</taxon>
        <taxon>Lacertibaenia</taxon>
        <taxon>Lacertidae</taxon>
        <taxon>Podarcis</taxon>
    </lineage>
</organism>
<evidence type="ECO:0000313" key="2">
    <source>
        <dbReference type="Proteomes" id="UP001178461"/>
    </source>
</evidence>
<dbReference type="AlphaFoldDB" id="A0AA35L6N0"/>
<evidence type="ECO:0000313" key="1">
    <source>
        <dbReference type="EMBL" id="CAI5790785.1"/>
    </source>
</evidence>
<gene>
    <name evidence="1" type="ORF">PODLI_1B012198</name>
</gene>
<reference evidence="1" key="1">
    <citation type="submission" date="2022-12" db="EMBL/GenBank/DDBJ databases">
        <authorList>
            <person name="Alioto T."/>
            <person name="Alioto T."/>
            <person name="Gomez Garrido J."/>
        </authorList>
    </citation>
    <scope>NUCLEOTIDE SEQUENCE</scope>
</reference>
<proteinExistence type="predicted"/>
<accession>A0AA35L6N0</accession>
<sequence length="101" mass="11615">MLTWSQHLLSGHIMDSHGLIVPGWLVCHTWKKNIHRSYLALTEMASFYWDWPFPDLPSPPLVDIGRLIKATGPYWDTVEITGSSRDLRSHHSIVPKAPRED</sequence>
<protein>
    <submittedName>
        <fullName evidence="1">Uncharacterized protein</fullName>
    </submittedName>
</protein>
<name>A0AA35L6N0_9SAUR</name>
<dbReference type="EMBL" id="OX395138">
    <property type="protein sequence ID" value="CAI5790785.1"/>
    <property type="molecule type" value="Genomic_DNA"/>
</dbReference>
<keyword evidence="2" id="KW-1185">Reference proteome</keyword>